<feature type="domain" description="Fibronectin type-III" evidence="2">
    <location>
        <begin position="297"/>
        <end position="391"/>
    </location>
</feature>
<dbReference type="RefSeq" id="WP_147278525.1">
    <property type="nucleotide sequence ID" value="NZ_QRAO01000002.1"/>
</dbReference>
<dbReference type="Proteomes" id="UP000255317">
    <property type="component" value="Unassembled WGS sequence"/>
</dbReference>
<organism evidence="3 4">
    <name type="scientific">Marinirhabdus gelatinilytica</name>
    <dbReference type="NCBI Taxonomy" id="1703343"/>
    <lineage>
        <taxon>Bacteria</taxon>
        <taxon>Pseudomonadati</taxon>
        <taxon>Bacteroidota</taxon>
        <taxon>Flavobacteriia</taxon>
        <taxon>Flavobacteriales</taxon>
        <taxon>Flavobacteriaceae</taxon>
    </lineage>
</organism>
<protein>
    <recommendedName>
        <fullName evidence="2">Fibronectin type-III domain-containing protein</fullName>
    </recommendedName>
</protein>
<dbReference type="InterPro" id="IPR013783">
    <property type="entry name" value="Ig-like_fold"/>
</dbReference>
<dbReference type="CDD" id="cd00063">
    <property type="entry name" value="FN3"/>
    <property type="match status" value="3"/>
</dbReference>
<name>A0A370QG53_9FLAO</name>
<dbReference type="InterPro" id="IPR036116">
    <property type="entry name" value="FN3_sf"/>
</dbReference>
<feature type="signal peptide" evidence="1">
    <location>
        <begin position="1"/>
        <end position="21"/>
    </location>
</feature>
<keyword evidence="1" id="KW-0732">Signal</keyword>
<dbReference type="InterPro" id="IPR003961">
    <property type="entry name" value="FN3_dom"/>
</dbReference>
<dbReference type="Gene3D" id="2.60.40.10">
    <property type="entry name" value="Immunoglobulins"/>
    <property type="match status" value="5"/>
</dbReference>
<dbReference type="AlphaFoldDB" id="A0A370QG53"/>
<comment type="caution">
    <text evidence="3">The sequence shown here is derived from an EMBL/GenBank/DDBJ whole genome shotgun (WGS) entry which is preliminary data.</text>
</comment>
<dbReference type="SMART" id="SM00060">
    <property type="entry name" value="FN3"/>
    <property type="match status" value="3"/>
</dbReference>
<feature type="chain" id="PRO_5016810986" description="Fibronectin type-III domain-containing protein" evidence="1">
    <location>
        <begin position="22"/>
        <end position="680"/>
    </location>
</feature>
<reference evidence="3 4" key="1">
    <citation type="submission" date="2018-07" db="EMBL/GenBank/DDBJ databases">
        <title>Genomic Encyclopedia of Type Strains, Phase IV (KMG-IV): sequencing the most valuable type-strain genomes for metagenomic binning, comparative biology and taxonomic classification.</title>
        <authorList>
            <person name="Goeker M."/>
        </authorList>
    </citation>
    <scope>NUCLEOTIDE SEQUENCE [LARGE SCALE GENOMIC DNA]</scope>
    <source>
        <strain evidence="3 4">DSM 101478</strain>
    </source>
</reference>
<dbReference type="SUPFAM" id="SSF49265">
    <property type="entry name" value="Fibronectin type III"/>
    <property type="match status" value="2"/>
</dbReference>
<evidence type="ECO:0000313" key="4">
    <source>
        <dbReference type="Proteomes" id="UP000255317"/>
    </source>
</evidence>
<sequence length="680" mass="75820">MKNYIHTTVCALLFTGIGAMAQEVTTEDFVLRSRVYQDSIVLRWVPKDVTAWKNLNENGAIVTRTELATNTEKIVSNTILPYDLATWKTKTDTTNIFVATAAQCLLGKKSVTPNIAQQHFSNRLLAAKEQNNTLAFAAFSADFSTEAANGLAFRYVDRNIESGKSYKYVISVRSARSNTSYTRPSKIWKPVPVMGVQAKLGNNEVVLSWPKQPNNSHFSGYYVERATNNRNFERISKSIIKATKQTTDNPSQLFSDTAVEVGTNYQYRVVGITAFADAGLYSETVSATPQDKTPPPLVTDISVEATSETSFEIRWKLPEHLPTDVEGFRVLRSDNNDGPYQLISEGILPKTTTSFTDEQPQTGSSSFYIVIAEDKNGNFSETAPVMGVLPDDTPPQQPKGLTGAIDSLGIVSLAWDFGNEEDLRGYRVFRSDAKDQEFQQLTKSPVPGNFYADTLRLKTLKKNVYYKVAAFDNNYNPSAYSEVLMLKRPDFVAPVSPNIKELTFVNDSVNIIWKSSVSKDILEYQVWRKQAGSDWKNIGIVVAPKTTFSDGTVSANHSYSYKVLGIDGDGNLSEPSQILRIRTVPSKLYNPPVLTGQFYKEDKTFRLQWEIAEHTSLKKIVLLRNSGDGFLPYATFDASKTAFSDTQFFKNGRGYDYKIKTIDASGVSSAFSNIVKVQFK</sequence>
<keyword evidence="4" id="KW-1185">Reference proteome</keyword>
<feature type="domain" description="Fibronectin type-III" evidence="2">
    <location>
        <begin position="493"/>
        <end position="586"/>
    </location>
</feature>
<dbReference type="PROSITE" id="PS50853">
    <property type="entry name" value="FN3"/>
    <property type="match status" value="3"/>
</dbReference>
<proteinExistence type="predicted"/>
<dbReference type="EMBL" id="QRAO01000002">
    <property type="protein sequence ID" value="RDK87348.1"/>
    <property type="molecule type" value="Genomic_DNA"/>
</dbReference>
<feature type="domain" description="Fibronectin type-III" evidence="2">
    <location>
        <begin position="189"/>
        <end position="296"/>
    </location>
</feature>
<evidence type="ECO:0000259" key="2">
    <source>
        <dbReference type="PROSITE" id="PS50853"/>
    </source>
</evidence>
<evidence type="ECO:0000313" key="3">
    <source>
        <dbReference type="EMBL" id="RDK87348.1"/>
    </source>
</evidence>
<dbReference type="OrthoDB" id="923194at2"/>
<accession>A0A370QG53</accession>
<gene>
    <name evidence="3" type="ORF">C8D94_102535</name>
</gene>
<evidence type="ECO:0000256" key="1">
    <source>
        <dbReference type="SAM" id="SignalP"/>
    </source>
</evidence>